<dbReference type="Pfam" id="PF00331">
    <property type="entry name" value="Glyco_hydro_10"/>
    <property type="match status" value="1"/>
</dbReference>
<comment type="similarity">
    <text evidence="9">Belongs to the glycosyl hydrolase 10 (cellulase F) family.</text>
</comment>
<evidence type="ECO:0000256" key="7">
    <source>
        <dbReference type="ARBA" id="ARBA00023326"/>
    </source>
</evidence>
<comment type="catalytic activity">
    <reaction evidence="1 9">
        <text>Endohydrolysis of (1-&gt;4)-beta-D-xylosidic linkages in xylans.</text>
        <dbReference type="EC" id="3.2.1.8"/>
    </reaction>
</comment>
<accession>A0ABQ4N8F9</accession>
<dbReference type="EC" id="3.2.1.8" evidence="9"/>
<feature type="chain" id="PRO_5046259299" description="Beta-xylanase" evidence="11">
    <location>
        <begin position="22"/>
        <end position="438"/>
    </location>
</feature>
<evidence type="ECO:0000256" key="6">
    <source>
        <dbReference type="ARBA" id="ARBA00023295"/>
    </source>
</evidence>
<evidence type="ECO:0000259" key="12">
    <source>
        <dbReference type="PROSITE" id="PS51760"/>
    </source>
</evidence>
<evidence type="ECO:0000256" key="11">
    <source>
        <dbReference type="SAM" id="SignalP"/>
    </source>
</evidence>
<evidence type="ECO:0000256" key="5">
    <source>
        <dbReference type="ARBA" id="ARBA00023277"/>
    </source>
</evidence>
<name>A0ABQ4N8F9_9BACL</name>
<keyword evidence="6 9" id="KW-0326">Glycosidase</keyword>
<sequence>MAALLVAIAAYWLATSGPESAGGDADGGSGKAAAADAGTIAAGNETGQPADGGADAAGQDEAPVAEASADDPVAAEKPPVPSVEADIPSLAETYAEFFPIGAAVEPGQLAGLKADLLKKHVNMIVAENVMKPDAIHPTEDSYNWTNADKIVEFAKTNGMAVRFHALVWHNQVGAWFFKDPDGKPMVDETDPAKRETNKKLLLERLDKHVRTIVGRYKDDIKSWDVVNEVVEPGDPDGMRASDWYKIAGTDYIETAFRAAREAGGPDVMLYINDYGTDDPRKRDILYGLVKDMLDKGVPIDGVGHQTHISVHGPLVANIIESMKKFAELGLDNLVTELDMSLYAWNDRGDYGDDVPSYIVNRQAERYRELFDAFKANKGILGGVVFWGIADDHTWLHNFPVQGRMDAPLLFDKQLHAKPAFWAVVDPSKLEEIVRKSEE</sequence>
<dbReference type="PANTHER" id="PTHR31490">
    <property type="entry name" value="GLYCOSYL HYDROLASE"/>
    <property type="match status" value="1"/>
</dbReference>
<keyword evidence="5 9" id="KW-0119">Carbohydrate metabolism</keyword>
<evidence type="ECO:0000313" key="13">
    <source>
        <dbReference type="EMBL" id="GIQ64524.1"/>
    </source>
</evidence>
<dbReference type="Proteomes" id="UP000680304">
    <property type="component" value="Unassembled WGS sequence"/>
</dbReference>
<evidence type="ECO:0000256" key="1">
    <source>
        <dbReference type="ARBA" id="ARBA00000681"/>
    </source>
</evidence>
<gene>
    <name evidence="13" type="ORF">PACILC2_30920</name>
</gene>
<feature type="compositionally biased region" description="Low complexity" evidence="10">
    <location>
        <begin position="31"/>
        <end position="62"/>
    </location>
</feature>
<keyword evidence="11" id="KW-0732">Signal</keyword>
<feature type="active site" description="Nucleophile" evidence="8">
    <location>
        <position position="336"/>
    </location>
</feature>
<organism evidence="13 14">
    <name type="scientific">Paenibacillus cisolokensis</name>
    <dbReference type="NCBI Taxonomy" id="1658519"/>
    <lineage>
        <taxon>Bacteria</taxon>
        <taxon>Bacillati</taxon>
        <taxon>Bacillota</taxon>
        <taxon>Bacilli</taxon>
        <taxon>Bacillales</taxon>
        <taxon>Paenibacillaceae</taxon>
        <taxon>Paenibacillus</taxon>
    </lineage>
</organism>
<comment type="caution">
    <text evidence="13">The sequence shown here is derived from an EMBL/GenBank/DDBJ whole genome shotgun (WGS) entry which is preliminary data.</text>
</comment>
<dbReference type="InterPro" id="IPR001000">
    <property type="entry name" value="GH10_dom"/>
</dbReference>
<dbReference type="SUPFAM" id="SSF51445">
    <property type="entry name" value="(Trans)glycosidases"/>
    <property type="match status" value="1"/>
</dbReference>
<feature type="region of interest" description="Disordered" evidence="10">
    <location>
        <begin position="20"/>
        <end position="81"/>
    </location>
</feature>
<dbReference type="PRINTS" id="PR00134">
    <property type="entry name" value="GLHYDRLASE10"/>
</dbReference>
<evidence type="ECO:0000256" key="10">
    <source>
        <dbReference type="SAM" id="MobiDB-lite"/>
    </source>
</evidence>
<proteinExistence type="inferred from homology"/>
<keyword evidence="7 9" id="KW-0624">Polysaccharide degradation</keyword>
<evidence type="ECO:0000313" key="14">
    <source>
        <dbReference type="Proteomes" id="UP000680304"/>
    </source>
</evidence>
<dbReference type="InterPro" id="IPR044846">
    <property type="entry name" value="GH10"/>
</dbReference>
<evidence type="ECO:0000256" key="2">
    <source>
        <dbReference type="ARBA" id="ARBA00004851"/>
    </source>
</evidence>
<comment type="pathway">
    <text evidence="2">Glycan degradation; xylan degradation.</text>
</comment>
<reference evidence="13 14" key="1">
    <citation type="submission" date="2021-04" db="EMBL/GenBank/DDBJ databases">
        <title>Draft genome sequence of Paenibacillus cisolokensis, LC2-13A.</title>
        <authorList>
            <person name="Uke A."/>
            <person name="Chhe C."/>
            <person name="Baramee S."/>
            <person name="Kosugi A."/>
        </authorList>
    </citation>
    <scope>NUCLEOTIDE SEQUENCE [LARGE SCALE GENOMIC DNA]</scope>
    <source>
        <strain evidence="13 14">LC2-13A</strain>
    </source>
</reference>
<dbReference type="SMART" id="SM00633">
    <property type="entry name" value="Glyco_10"/>
    <property type="match status" value="1"/>
</dbReference>
<dbReference type="InterPro" id="IPR031158">
    <property type="entry name" value="GH10_AS"/>
</dbReference>
<feature type="domain" description="GH10" evidence="12">
    <location>
        <begin position="84"/>
        <end position="426"/>
    </location>
</feature>
<dbReference type="PANTHER" id="PTHR31490:SF90">
    <property type="entry name" value="ENDO-1,4-BETA-XYLANASE A"/>
    <property type="match status" value="1"/>
</dbReference>
<evidence type="ECO:0000256" key="4">
    <source>
        <dbReference type="ARBA" id="ARBA00022801"/>
    </source>
</evidence>
<protein>
    <recommendedName>
        <fullName evidence="9">Beta-xylanase</fullName>
        <ecNumber evidence="9">3.2.1.8</ecNumber>
    </recommendedName>
</protein>
<keyword evidence="3" id="KW-0858">Xylan degradation</keyword>
<keyword evidence="4 9" id="KW-0378">Hydrolase</keyword>
<keyword evidence="14" id="KW-1185">Reference proteome</keyword>
<feature type="signal peptide" evidence="11">
    <location>
        <begin position="1"/>
        <end position="21"/>
    </location>
</feature>
<evidence type="ECO:0000256" key="3">
    <source>
        <dbReference type="ARBA" id="ARBA00022651"/>
    </source>
</evidence>
<dbReference type="Gene3D" id="3.20.20.80">
    <property type="entry name" value="Glycosidases"/>
    <property type="match status" value="1"/>
</dbReference>
<evidence type="ECO:0000256" key="8">
    <source>
        <dbReference type="PROSITE-ProRule" id="PRU10061"/>
    </source>
</evidence>
<dbReference type="InterPro" id="IPR017853">
    <property type="entry name" value="GH"/>
</dbReference>
<dbReference type="PROSITE" id="PS51760">
    <property type="entry name" value="GH10_2"/>
    <property type="match status" value="1"/>
</dbReference>
<dbReference type="EMBL" id="BOVJ01000098">
    <property type="protein sequence ID" value="GIQ64524.1"/>
    <property type="molecule type" value="Genomic_DNA"/>
</dbReference>
<dbReference type="PROSITE" id="PS00591">
    <property type="entry name" value="GH10_1"/>
    <property type="match status" value="1"/>
</dbReference>
<evidence type="ECO:0000256" key="9">
    <source>
        <dbReference type="RuleBase" id="RU361174"/>
    </source>
</evidence>